<feature type="binding site" evidence="10">
    <location>
        <position position="138"/>
    </location>
    <ligand>
        <name>Ca(2+)</name>
        <dbReference type="ChEBI" id="CHEBI:29108"/>
        <label>3</label>
    </ligand>
</feature>
<gene>
    <name evidence="13" type="ORF">Ccrd_024147</name>
</gene>
<protein>
    <submittedName>
        <fullName evidence="13">Metallopeptidase, catalytic domain-containing protein</fullName>
    </submittedName>
</protein>
<feature type="binding site" evidence="10">
    <location>
        <position position="139"/>
    </location>
    <ligand>
        <name>Ca(2+)</name>
        <dbReference type="ChEBI" id="CHEBI:29108"/>
        <label>3</label>
    </ligand>
</feature>
<feature type="binding site" evidence="10">
    <location>
        <position position="156"/>
    </location>
    <ligand>
        <name>Zn(2+)</name>
        <dbReference type="ChEBI" id="CHEBI:29105"/>
        <label>1</label>
    </ligand>
</feature>
<keyword evidence="8" id="KW-0865">Zymogen</keyword>
<feature type="binding site" evidence="10">
    <location>
        <position position="121"/>
    </location>
    <ligand>
        <name>Ca(2+)</name>
        <dbReference type="ChEBI" id="CHEBI:29108"/>
        <label>2</label>
    </ligand>
</feature>
<evidence type="ECO:0000259" key="12">
    <source>
        <dbReference type="SMART" id="SM00235"/>
    </source>
</evidence>
<feature type="binding site" evidence="10">
    <location>
        <position position="133"/>
    </location>
    <ligand>
        <name>Zn(2+)</name>
        <dbReference type="ChEBI" id="CHEBI:29105"/>
        <label>1</label>
    </ligand>
</feature>
<keyword evidence="2" id="KW-0645">Protease</keyword>
<keyword evidence="6 10" id="KW-0862">Zinc</keyword>
<dbReference type="InterPro" id="IPR033739">
    <property type="entry name" value="M10A_MMP"/>
</dbReference>
<feature type="non-terminal residue" evidence="13">
    <location>
        <position position="1"/>
    </location>
</feature>
<proteinExistence type="inferred from homology"/>
<evidence type="ECO:0000256" key="5">
    <source>
        <dbReference type="ARBA" id="ARBA00022801"/>
    </source>
</evidence>
<feature type="binding site" description="in inhibited form" evidence="10">
    <location>
        <position position="42"/>
    </location>
    <ligand>
        <name>Zn(2+)</name>
        <dbReference type="ChEBI" id="CHEBI:29105"/>
        <label>2</label>
        <note>catalytic</note>
    </ligand>
</feature>
<dbReference type="SUPFAM" id="SSF55486">
    <property type="entry name" value="Metalloproteases ('zincins'), catalytic domain"/>
    <property type="match status" value="1"/>
</dbReference>
<dbReference type="OMA" id="LCTIESK"/>
<keyword evidence="10" id="KW-0106">Calcium</keyword>
<feature type="binding site" evidence="10">
    <location>
        <position position="200"/>
    </location>
    <ligand>
        <name>Zn(2+)</name>
        <dbReference type="ChEBI" id="CHEBI:29105"/>
        <label>2</label>
        <note>catalytic</note>
    </ligand>
</feature>
<dbReference type="InterPro" id="IPR001818">
    <property type="entry name" value="Pept_M10_metallopeptidase"/>
</dbReference>
<dbReference type="PROSITE" id="PS00546">
    <property type="entry name" value="CYSTEINE_SWITCH"/>
    <property type="match status" value="1"/>
</dbReference>
<dbReference type="SUPFAM" id="SSF47090">
    <property type="entry name" value="PGBD-like"/>
    <property type="match status" value="1"/>
</dbReference>
<dbReference type="Proteomes" id="UP000243975">
    <property type="component" value="Unassembled WGS sequence"/>
</dbReference>
<dbReference type="AlphaFoldDB" id="A0A103D5M8"/>
<dbReference type="GO" id="GO:0006508">
    <property type="term" value="P:proteolysis"/>
    <property type="evidence" value="ECO:0007669"/>
    <property type="project" value="UniProtKB-KW"/>
</dbReference>
<accession>A0A103D5M8</accession>
<evidence type="ECO:0000256" key="10">
    <source>
        <dbReference type="PIRSR" id="PIRSR621190-2"/>
    </source>
</evidence>
<feature type="binding site" evidence="10">
    <location>
        <position position="192"/>
    </location>
    <ligand>
        <name>Zn(2+)</name>
        <dbReference type="ChEBI" id="CHEBI:29105"/>
        <label>2</label>
        <note>catalytic</note>
    </ligand>
</feature>
<dbReference type="GO" id="GO:0031012">
    <property type="term" value="C:extracellular matrix"/>
    <property type="evidence" value="ECO:0007669"/>
    <property type="project" value="InterPro"/>
</dbReference>
<keyword evidence="14" id="KW-1185">Reference proteome</keyword>
<comment type="similarity">
    <text evidence="1">Belongs to the peptidase M10A family. Matrix metalloproteinases (MMPs) subfamily.</text>
</comment>
<comment type="caution">
    <text evidence="13">The sequence shown here is derived from an EMBL/GenBank/DDBJ whole genome shotgun (WGS) entry which is preliminary data.</text>
</comment>
<name>A0A103D5M8_CYNCS</name>
<sequence>VEDDVFDDELESALKSYQKYYHLKATGILDEPTVSQMVIPRCGGPDKETHHHGSKSLHTVSHYQFFPNYPRWPPGKSDLTYAFASGFPNNRIPPIVRAFNRWSSGTRYFTFSRVNNIMGADIKVSFQRGNHGDGASFDGPGGILAHAFAPTDGRVHYDADDTFSNGPGPVPNVIDFETVSVHEIGHLLGLDHSNDMNAAMYAYIYPGVVKGLNADDIEGIRVLYGL</sequence>
<dbReference type="Gene3D" id="3.40.390.10">
    <property type="entry name" value="Collagenase (Catalytic Domain)"/>
    <property type="match status" value="1"/>
</dbReference>
<keyword evidence="7" id="KW-0482">Metalloprotease</keyword>
<dbReference type="Pfam" id="PF01471">
    <property type="entry name" value="PG_binding_1"/>
    <property type="match status" value="1"/>
</dbReference>
<dbReference type="InterPro" id="IPR021158">
    <property type="entry name" value="Pept_M10A_Zn_BS"/>
</dbReference>
<dbReference type="PANTHER" id="PTHR10201">
    <property type="entry name" value="MATRIX METALLOPROTEINASE"/>
    <property type="match status" value="1"/>
</dbReference>
<dbReference type="GO" id="GO:0004222">
    <property type="term" value="F:metalloendopeptidase activity"/>
    <property type="evidence" value="ECO:0007669"/>
    <property type="project" value="InterPro"/>
</dbReference>
<evidence type="ECO:0000256" key="11">
    <source>
        <dbReference type="PIRSR" id="PIRSR621190-5"/>
    </source>
</evidence>
<organism evidence="13 14">
    <name type="scientific">Cynara cardunculus var. scolymus</name>
    <name type="common">Globe artichoke</name>
    <name type="synonym">Cynara scolymus</name>
    <dbReference type="NCBI Taxonomy" id="59895"/>
    <lineage>
        <taxon>Eukaryota</taxon>
        <taxon>Viridiplantae</taxon>
        <taxon>Streptophyta</taxon>
        <taxon>Embryophyta</taxon>
        <taxon>Tracheophyta</taxon>
        <taxon>Spermatophyta</taxon>
        <taxon>Magnoliopsida</taxon>
        <taxon>eudicotyledons</taxon>
        <taxon>Gunneridae</taxon>
        <taxon>Pentapetalae</taxon>
        <taxon>asterids</taxon>
        <taxon>campanulids</taxon>
        <taxon>Asterales</taxon>
        <taxon>Asteraceae</taxon>
        <taxon>Carduoideae</taxon>
        <taxon>Cardueae</taxon>
        <taxon>Carduinae</taxon>
        <taxon>Cynara</taxon>
    </lineage>
</organism>
<feature type="short sequence motif" description="Cysteine switch" evidence="11">
    <location>
        <begin position="40"/>
        <end position="60"/>
    </location>
</feature>
<evidence type="ECO:0000256" key="7">
    <source>
        <dbReference type="ARBA" id="ARBA00023049"/>
    </source>
</evidence>
<dbReference type="GO" id="GO:0030198">
    <property type="term" value="P:extracellular matrix organization"/>
    <property type="evidence" value="ECO:0007669"/>
    <property type="project" value="TreeGrafter"/>
</dbReference>
<evidence type="ECO:0000256" key="8">
    <source>
        <dbReference type="ARBA" id="ARBA00023145"/>
    </source>
</evidence>
<evidence type="ECO:0000256" key="2">
    <source>
        <dbReference type="ARBA" id="ARBA00022670"/>
    </source>
</evidence>
<dbReference type="CDD" id="cd04278">
    <property type="entry name" value="ZnMc_MMP"/>
    <property type="match status" value="1"/>
</dbReference>
<evidence type="ECO:0000256" key="6">
    <source>
        <dbReference type="ARBA" id="ARBA00022833"/>
    </source>
</evidence>
<dbReference type="InterPro" id="IPR021190">
    <property type="entry name" value="Pept_M10A"/>
</dbReference>
<evidence type="ECO:0000313" key="13">
    <source>
        <dbReference type="EMBL" id="KVD98161.1"/>
    </source>
</evidence>
<dbReference type="PRINTS" id="PR00138">
    <property type="entry name" value="MATRIXIN"/>
</dbReference>
<dbReference type="GO" id="GO:0008270">
    <property type="term" value="F:zinc ion binding"/>
    <property type="evidence" value="ECO:0007669"/>
    <property type="project" value="InterPro"/>
</dbReference>
<feature type="binding site" evidence="10">
    <location>
        <position position="158"/>
    </location>
    <ligand>
        <name>Ca(2+)</name>
        <dbReference type="ChEBI" id="CHEBI:29108"/>
        <label>3</label>
    </ligand>
</feature>
<comment type="cofactor">
    <cofactor evidence="10">
        <name>Zn(2+)</name>
        <dbReference type="ChEBI" id="CHEBI:29105"/>
    </cofactor>
    <text evidence="10">Binds 2 Zn(2+) ions per subunit.</text>
</comment>
<feature type="binding site" evidence="10">
    <location>
        <position position="146"/>
    </location>
    <ligand>
        <name>Zn(2+)</name>
        <dbReference type="ChEBI" id="CHEBI:29105"/>
        <label>1</label>
    </ligand>
</feature>
<evidence type="ECO:0000256" key="3">
    <source>
        <dbReference type="ARBA" id="ARBA00022723"/>
    </source>
</evidence>
<feature type="active site" evidence="9">
    <location>
        <position position="183"/>
    </location>
</feature>
<keyword evidence="3 10" id="KW-0479">Metal-binding</keyword>
<reference evidence="13 14" key="1">
    <citation type="journal article" date="2016" name="Sci. Rep.">
        <title>The genome sequence of the outbreeding globe artichoke constructed de novo incorporating a phase-aware low-pass sequencing strategy of F1 progeny.</title>
        <authorList>
            <person name="Scaglione D."/>
            <person name="Reyes-Chin-Wo S."/>
            <person name="Acquadro A."/>
            <person name="Froenicke L."/>
            <person name="Portis E."/>
            <person name="Beitel C."/>
            <person name="Tirone M."/>
            <person name="Mauro R."/>
            <person name="Lo Monaco A."/>
            <person name="Mauromicale G."/>
            <person name="Faccioli P."/>
            <person name="Cattivelli L."/>
            <person name="Rieseberg L."/>
            <person name="Michelmore R."/>
            <person name="Lanteri S."/>
        </authorList>
    </citation>
    <scope>NUCLEOTIDE SEQUENCE [LARGE SCALE GENOMIC DNA]</scope>
    <source>
        <strain evidence="13">2C</strain>
    </source>
</reference>
<dbReference type="Pfam" id="PF00413">
    <property type="entry name" value="Peptidase_M10"/>
    <property type="match status" value="1"/>
</dbReference>
<keyword evidence="5" id="KW-0378">Hydrolase</keyword>
<dbReference type="InterPro" id="IPR002477">
    <property type="entry name" value="Peptidoglycan-bd-like"/>
</dbReference>
<evidence type="ECO:0000256" key="4">
    <source>
        <dbReference type="ARBA" id="ARBA00022729"/>
    </source>
</evidence>
<dbReference type="EMBL" id="LEKV01011681">
    <property type="protein sequence ID" value="KVD98161.1"/>
    <property type="molecule type" value="Genomic_DNA"/>
</dbReference>
<dbReference type="InterPro" id="IPR024079">
    <property type="entry name" value="MetalloPept_cat_dom_sf"/>
</dbReference>
<dbReference type="PANTHER" id="PTHR10201:SF213">
    <property type="entry name" value="METALLOENDOPROTEINASE 2-MMP-LIKE"/>
    <property type="match status" value="1"/>
</dbReference>
<dbReference type="SMART" id="SM00235">
    <property type="entry name" value="ZnMc"/>
    <property type="match status" value="1"/>
</dbReference>
<dbReference type="InterPro" id="IPR006026">
    <property type="entry name" value="Peptidase_Metallo"/>
</dbReference>
<feature type="domain" description="Peptidase metallopeptidase" evidence="12">
    <location>
        <begin position="68"/>
        <end position="226"/>
    </location>
</feature>
<feature type="binding site" evidence="10">
    <location>
        <position position="182"/>
    </location>
    <ligand>
        <name>Zn(2+)</name>
        <dbReference type="ChEBI" id="CHEBI:29105"/>
        <label>2</label>
        <note>catalytic</note>
    </ligand>
</feature>
<dbReference type="GO" id="GO:0030574">
    <property type="term" value="P:collagen catabolic process"/>
    <property type="evidence" value="ECO:0007669"/>
    <property type="project" value="TreeGrafter"/>
</dbReference>
<feature type="binding site" evidence="10">
    <location>
        <position position="131"/>
    </location>
    <ligand>
        <name>Zn(2+)</name>
        <dbReference type="ChEBI" id="CHEBI:29105"/>
        <label>1</label>
    </ligand>
</feature>
<dbReference type="Gramene" id="KVD98161">
    <property type="protein sequence ID" value="KVD98161"/>
    <property type="gene ID" value="Ccrd_024147"/>
</dbReference>
<evidence type="ECO:0000313" key="14">
    <source>
        <dbReference type="Proteomes" id="UP000243975"/>
    </source>
</evidence>
<evidence type="ECO:0000256" key="1">
    <source>
        <dbReference type="ARBA" id="ARBA00009614"/>
    </source>
</evidence>
<dbReference type="STRING" id="59895.A0A103D5M8"/>
<keyword evidence="4" id="KW-0732">Signal</keyword>
<evidence type="ECO:0000256" key="9">
    <source>
        <dbReference type="PIRSR" id="PIRSR621190-1"/>
    </source>
</evidence>
<feature type="binding site" evidence="10">
    <location>
        <position position="186"/>
    </location>
    <ligand>
        <name>Zn(2+)</name>
        <dbReference type="ChEBI" id="CHEBI:29105"/>
        <label>2</label>
        <note>catalytic</note>
    </ligand>
</feature>
<comment type="cofactor">
    <cofactor evidence="10">
        <name>Ca(2+)</name>
        <dbReference type="ChEBI" id="CHEBI:29108"/>
    </cofactor>
    <text evidence="10">Can bind about 5 Ca(2+) ions per subunit.</text>
</comment>
<dbReference type="InterPro" id="IPR036365">
    <property type="entry name" value="PGBD-like_sf"/>
</dbReference>